<gene>
    <name evidence="1" type="ORF">MED217_17250</name>
</gene>
<sequence>MVEEASTRIEARKREKYWKSGVGKEQLKTLT</sequence>
<protein>
    <submittedName>
        <fullName evidence="1">Uncharacterized protein</fullName>
    </submittedName>
</protein>
<dbReference type="STRING" id="398720.MED217_17250"/>
<organism evidence="1 2">
    <name type="scientific">Leeuwenhoekiella blandensis (strain CECT 7118 / CCUG 51940 / KCTC 22103 / MED217)</name>
    <name type="common">Flavobacterium sp. (strain MED217)</name>
    <dbReference type="NCBI Taxonomy" id="398720"/>
    <lineage>
        <taxon>Bacteria</taxon>
        <taxon>Pseudomonadati</taxon>
        <taxon>Bacteroidota</taxon>
        <taxon>Flavobacteriia</taxon>
        <taxon>Flavobacteriales</taxon>
        <taxon>Flavobacteriaceae</taxon>
        <taxon>Leeuwenhoekiella</taxon>
    </lineage>
</organism>
<proteinExistence type="predicted"/>
<name>A3XHD2_LEEBM</name>
<accession>A3XHD2</accession>
<reference evidence="1 2" key="1">
    <citation type="journal article" date="2007" name="Nature">
        <title>Light stimulates growth of proteorhodopsin-containing marine Flavobacteria.</title>
        <authorList>
            <person name="Gomez-Consarnau L."/>
            <person name="Gonzalez J.M."/>
            <person name="Coll-Llado M."/>
            <person name="Gourdon P."/>
            <person name="Pascher T."/>
            <person name="Neutze R."/>
            <person name="Pedros-Alio C."/>
            <person name="Pinhassi J."/>
        </authorList>
    </citation>
    <scope>NUCLEOTIDE SEQUENCE [LARGE SCALE GENOMIC DNA]</scope>
    <source>
        <strain evidence="1 2">MED217</strain>
    </source>
</reference>
<evidence type="ECO:0000313" key="2">
    <source>
        <dbReference type="Proteomes" id="UP000001601"/>
    </source>
</evidence>
<dbReference type="Proteomes" id="UP000001601">
    <property type="component" value="Unassembled WGS sequence"/>
</dbReference>
<evidence type="ECO:0000313" key="1">
    <source>
        <dbReference type="EMBL" id="EAQ51311.1"/>
    </source>
</evidence>
<comment type="caution">
    <text evidence="1">The sequence shown here is derived from an EMBL/GenBank/DDBJ whole genome shotgun (WGS) entry which is preliminary data.</text>
</comment>
<dbReference type="AlphaFoldDB" id="A3XHD2"/>
<keyword evidence="2" id="KW-1185">Reference proteome</keyword>
<dbReference type="EMBL" id="AANC01000001">
    <property type="protein sequence ID" value="EAQ51311.1"/>
    <property type="molecule type" value="Genomic_DNA"/>
</dbReference>
<dbReference type="HOGENOM" id="CLU_3397187_0_0_10"/>